<gene>
    <name evidence="1" type="ORF">LCGC14_0741780</name>
</gene>
<sequence length="79" mass="8528">MAKTGRIIKLSKNLRPFVSRAVRDGRAQRDFAFSIGEPVGKCVKAGVKKGMTGVEVHKVVKDCAKGYKGKKIKGTAPAR</sequence>
<protein>
    <submittedName>
        <fullName evidence="1">Uncharacterized protein</fullName>
    </submittedName>
</protein>
<accession>A0A0F9QAQ4</accession>
<reference evidence="1" key="1">
    <citation type="journal article" date="2015" name="Nature">
        <title>Complex archaea that bridge the gap between prokaryotes and eukaryotes.</title>
        <authorList>
            <person name="Spang A."/>
            <person name="Saw J.H."/>
            <person name="Jorgensen S.L."/>
            <person name="Zaremba-Niedzwiedzka K."/>
            <person name="Martijn J."/>
            <person name="Lind A.E."/>
            <person name="van Eijk R."/>
            <person name="Schleper C."/>
            <person name="Guy L."/>
            <person name="Ettema T.J."/>
        </authorList>
    </citation>
    <scope>NUCLEOTIDE SEQUENCE</scope>
</reference>
<evidence type="ECO:0000313" key="1">
    <source>
        <dbReference type="EMBL" id="KKN39604.1"/>
    </source>
</evidence>
<proteinExistence type="predicted"/>
<organism evidence="1">
    <name type="scientific">marine sediment metagenome</name>
    <dbReference type="NCBI Taxonomy" id="412755"/>
    <lineage>
        <taxon>unclassified sequences</taxon>
        <taxon>metagenomes</taxon>
        <taxon>ecological metagenomes</taxon>
    </lineage>
</organism>
<name>A0A0F9QAQ4_9ZZZZ</name>
<dbReference type="EMBL" id="LAZR01001754">
    <property type="protein sequence ID" value="KKN39604.1"/>
    <property type="molecule type" value="Genomic_DNA"/>
</dbReference>
<dbReference type="AlphaFoldDB" id="A0A0F9QAQ4"/>
<comment type="caution">
    <text evidence="1">The sequence shown here is derived from an EMBL/GenBank/DDBJ whole genome shotgun (WGS) entry which is preliminary data.</text>
</comment>